<sequence length="261" mass="28443">MQASVITKSGFAGQTEFPIRAAFQPIVDIVSGDVFAYEALVRGSQGQSAGEVLSWINDDNRHAFDQACRVTAINDAVAAGILETRAKLSINFMPTAVDSPYADIQLTLRTARQAGFPVDRLMFEFTEHQKTNVDHLRSIIATYRELGLTTAIDDFGVGQSGLGLLASIQTDVVKLDMYLVRGIDSNRPKQAIVEAMLGLSNRLGMKLIAEGIETEGELNMLRGLGVRLAQGYFIGRPALGKLSAFPPLFNRGLAERRRRVG</sequence>
<dbReference type="EMBL" id="CP060717">
    <property type="protein sequence ID" value="QNN65406.1"/>
    <property type="molecule type" value="Genomic_DNA"/>
</dbReference>
<dbReference type="Gene3D" id="3.20.20.450">
    <property type="entry name" value="EAL domain"/>
    <property type="match status" value="1"/>
</dbReference>
<evidence type="ECO:0000313" key="3">
    <source>
        <dbReference type="Proteomes" id="UP000515955"/>
    </source>
</evidence>
<name>A0A7G9SC31_9SPHN</name>
<dbReference type="KEGG" id="srhi:H9L12_01910"/>
<evidence type="ECO:0000259" key="1">
    <source>
        <dbReference type="PROSITE" id="PS50883"/>
    </source>
</evidence>
<dbReference type="CDD" id="cd01948">
    <property type="entry name" value="EAL"/>
    <property type="match status" value="1"/>
</dbReference>
<organism evidence="2 3">
    <name type="scientific">Sphingomonas rhizophila</name>
    <dbReference type="NCBI Taxonomy" id="2071607"/>
    <lineage>
        <taxon>Bacteria</taxon>
        <taxon>Pseudomonadati</taxon>
        <taxon>Pseudomonadota</taxon>
        <taxon>Alphaproteobacteria</taxon>
        <taxon>Sphingomonadales</taxon>
        <taxon>Sphingomonadaceae</taxon>
        <taxon>Sphingomonas</taxon>
    </lineage>
</organism>
<reference evidence="2 3" key="1">
    <citation type="submission" date="2020-08" db="EMBL/GenBank/DDBJ databases">
        <title>Genome sequence of Sphingomonas rhizophila KACC 19189T.</title>
        <authorList>
            <person name="Hyun D.-W."/>
            <person name="Bae J.-W."/>
        </authorList>
    </citation>
    <scope>NUCLEOTIDE SEQUENCE [LARGE SCALE GENOMIC DNA]</scope>
    <source>
        <strain evidence="2 3">KACC 19189</strain>
    </source>
</reference>
<dbReference type="SUPFAM" id="SSF141868">
    <property type="entry name" value="EAL domain-like"/>
    <property type="match status" value="1"/>
</dbReference>
<dbReference type="SMART" id="SM00052">
    <property type="entry name" value="EAL"/>
    <property type="match status" value="1"/>
</dbReference>
<dbReference type="GO" id="GO:0071111">
    <property type="term" value="F:cyclic-guanylate-specific phosphodiesterase activity"/>
    <property type="evidence" value="ECO:0007669"/>
    <property type="project" value="InterPro"/>
</dbReference>
<proteinExistence type="predicted"/>
<feature type="domain" description="EAL" evidence="1">
    <location>
        <begin position="1"/>
        <end position="251"/>
    </location>
</feature>
<protein>
    <submittedName>
        <fullName evidence="2">EAL domain-containing protein</fullName>
    </submittedName>
</protein>
<dbReference type="PANTHER" id="PTHR33121:SF15">
    <property type="entry name" value="BLUE LIGHT- AND TEMPERATURE-REGULATED ANTIREPRESSOR BLUF"/>
    <property type="match status" value="1"/>
</dbReference>
<dbReference type="InterPro" id="IPR001633">
    <property type="entry name" value="EAL_dom"/>
</dbReference>
<dbReference type="RefSeq" id="WP_187542398.1">
    <property type="nucleotide sequence ID" value="NZ_CP060717.1"/>
</dbReference>
<keyword evidence="3" id="KW-1185">Reference proteome</keyword>
<evidence type="ECO:0000313" key="2">
    <source>
        <dbReference type="EMBL" id="QNN65406.1"/>
    </source>
</evidence>
<dbReference type="InterPro" id="IPR035919">
    <property type="entry name" value="EAL_sf"/>
</dbReference>
<dbReference type="InterPro" id="IPR050706">
    <property type="entry name" value="Cyclic-di-GMP_PDE-like"/>
</dbReference>
<gene>
    <name evidence="2" type="ORF">H9L12_01910</name>
</gene>
<accession>A0A7G9SC31</accession>
<dbReference type="Proteomes" id="UP000515955">
    <property type="component" value="Chromosome"/>
</dbReference>
<dbReference type="Pfam" id="PF00563">
    <property type="entry name" value="EAL"/>
    <property type="match status" value="1"/>
</dbReference>
<dbReference type="PANTHER" id="PTHR33121">
    <property type="entry name" value="CYCLIC DI-GMP PHOSPHODIESTERASE PDEF"/>
    <property type="match status" value="1"/>
</dbReference>
<dbReference type="PROSITE" id="PS50883">
    <property type="entry name" value="EAL"/>
    <property type="match status" value="1"/>
</dbReference>
<dbReference type="AlphaFoldDB" id="A0A7G9SC31"/>